<dbReference type="SUPFAM" id="SSF51126">
    <property type="entry name" value="Pectin lyase-like"/>
    <property type="match status" value="1"/>
</dbReference>
<dbReference type="GO" id="GO:0016837">
    <property type="term" value="F:carbon-oxygen lyase activity, acting on polysaccharides"/>
    <property type="evidence" value="ECO:0007669"/>
    <property type="project" value="TreeGrafter"/>
</dbReference>
<feature type="transmembrane region" description="Helical" evidence="9">
    <location>
        <begin position="21"/>
        <end position="43"/>
    </location>
</feature>
<dbReference type="EMBL" id="LBVP01000021">
    <property type="protein sequence ID" value="KKQ88340.1"/>
    <property type="molecule type" value="Genomic_DNA"/>
</dbReference>
<dbReference type="AlphaFoldDB" id="A0A0G0LK55"/>
<keyword evidence="7" id="KW-0456">Lyase</keyword>
<dbReference type="Gene3D" id="2.60.40.1120">
    <property type="entry name" value="Carboxypeptidase-like, regulatory domain"/>
    <property type="match status" value="1"/>
</dbReference>
<evidence type="ECO:0000256" key="8">
    <source>
        <dbReference type="ARBA" id="ARBA00038263"/>
    </source>
</evidence>
<dbReference type="Proteomes" id="UP000034893">
    <property type="component" value="Unassembled WGS sequence"/>
</dbReference>
<keyword evidence="3" id="KW-0964">Secreted</keyword>
<organism evidence="11 12">
    <name type="scientific">Candidatus Curtissbacteria bacterium GW2011_GWC2_38_9</name>
    <dbReference type="NCBI Taxonomy" id="1618414"/>
    <lineage>
        <taxon>Bacteria</taxon>
        <taxon>Candidatus Curtissiibacteriota</taxon>
    </lineage>
</organism>
<reference evidence="11 12" key="1">
    <citation type="journal article" date="2015" name="Nature">
        <title>rRNA introns, odd ribosomes, and small enigmatic genomes across a large radiation of phyla.</title>
        <authorList>
            <person name="Brown C.T."/>
            <person name="Hug L.A."/>
            <person name="Thomas B.C."/>
            <person name="Sharon I."/>
            <person name="Castelle C.J."/>
            <person name="Singh A."/>
            <person name="Wilkins M.J."/>
            <person name="Williams K.H."/>
            <person name="Banfield J.F."/>
        </authorList>
    </citation>
    <scope>NUCLEOTIDE SEQUENCE [LARGE SCALE GENOMIC DNA]</scope>
</reference>
<proteinExistence type="inferred from homology"/>
<keyword evidence="6" id="KW-0106">Calcium</keyword>
<evidence type="ECO:0000256" key="1">
    <source>
        <dbReference type="ARBA" id="ARBA00001913"/>
    </source>
</evidence>
<gene>
    <name evidence="11" type="ORF">UT12_C0021G0002</name>
</gene>
<comment type="caution">
    <text evidence="11">The sequence shown here is derived from an EMBL/GenBank/DDBJ whole genome shotgun (WGS) entry which is preliminary data.</text>
</comment>
<dbReference type="GO" id="GO:0005576">
    <property type="term" value="C:extracellular region"/>
    <property type="evidence" value="ECO:0007669"/>
    <property type="project" value="UniProtKB-SubCell"/>
</dbReference>
<comment type="cofactor">
    <cofactor evidence="1">
        <name>Ca(2+)</name>
        <dbReference type="ChEBI" id="CHEBI:29108"/>
    </cofactor>
</comment>
<dbReference type="InterPro" id="IPR011050">
    <property type="entry name" value="Pectin_lyase_fold/virulence"/>
</dbReference>
<keyword evidence="9" id="KW-0472">Membrane</keyword>
<accession>A0A0G0LK55</accession>
<evidence type="ECO:0000256" key="9">
    <source>
        <dbReference type="SAM" id="Phobius"/>
    </source>
</evidence>
<keyword evidence="9" id="KW-1133">Transmembrane helix</keyword>
<evidence type="ECO:0000313" key="11">
    <source>
        <dbReference type="EMBL" id="KKQ88340.1"/>
    </source>
</evidence>
<protein>
    <recommendedName>
        <fullName evidence="10">Right handed beta helix domain-containing protein</fullName>
    </recommendedName>
</protein>
<evidence type="ECO:0000256" key="5">
    <source>
        <dbReference type="ARBA" id="ARBA00022729"/>
    </source>
</evidence>
<dbReference type="InterPro" id="IPR012334">
    <property type="entry name" value="Pectin_lyas_fold"/>
</dbReference>
<dbReference type="Gene3D" id="2.160.20.10">
    <property type="entry name" value="Single-stranded right-handed beta-helix, Pectin lyase-like"/>
    <property type="match status" value="1"/>
</dbReference>
<dbReference type="InterPro" id="IPR039448">
    <property type="entry name" value="Beta_helix"/>
</dbReference>
<evidence type="ECO:0000256" key="6">
    <source>
        <dbReference type="ARBA" id="ARBA00022837"/>
    </source>
</evidence>
<evidence type="ECO:0000256" key="4">
    <source>
        <dbReference type="ARBA" id="ARBA00022723"/>
    </source>
</evidence>
<dbReference type="InterPro" id="IPR052052">
    <property type="entry name" value="Polysaccharide_Lyase_9"/>
</dbReference>
<evidence type="ECO:0000256" key="7">
    <source>
        <dbReference type="ARBA" id="ARBA00023239"/>
    </source>
</evidence>
<evidence type="ECO:0000256" key="3">
    <source>
        <dbReference type="ARBA" id="ARBA00022525"/>
    </source>
</evidence>
<dbReference type="GO" id="GO:0046872">
    <property type="term" value="F:metal ion binding"/>
    <property type="evidence" value="ECO:0007669"/>
    <property type="project" value="UniProtKB-KW"/>
</dbReference>
<feature type="domain" description="Right handed beta helix" evidence="10">
    <location>
        <begin position="398"/>
        <end position="494"/>
    </location>
</feature>
<keyword evidence="4" id="KW-0479">Metal-binding</keyword>
<keyword evidence="5" id="KW-0732">Signal</keyword>
<dbReference type="Pfam" id="PF13229">
    <property type="entry name" value="Beta_helix"/>
    <property type="match status" value="1"/>
</dbReference>
<name>A0A0G0LK55_9BACT</name>
<evidence type="ECO:0000259" key="10">
    <source>
        <dbReference type="Pfam" id="PF13229"/>
    </source>
</evidence>
<keyword evidence="9" id="KW-0812">Transmembrane</keyword>
<comment type="similarity">
    <text evidence="8">Belongs to the polysaccharide lyase 9 family.</text>
</comment>
<evidence type="ECO:0000256" key="2">
    <source>
        <dbReference type="ARBA" id="ARBA00004613"/>
    </source>
</evidence>
<dbReference type="PANTHER" id="PTHR40088">
    <property type="entry name" value="PECTATE LYASE (EUROFUNG)"/>
    <property type="match status" value="1"/>
</dbReference>
<comment type="subcellular location">
    <subcellularLocation>
        <location evidence="2">Secreted</location>
    </subcellularLocation>
</comment>
<evidence type="ECO:0000313" key="12">
    <source>
        <dbReference type="Proteomes" id="UP000034893"/>
    </source>
</evidence>
<sequence>MKIKTSKDKVRFSNGASLIDVIFGVSIMLIIFIGIFGIFKLSIELVSSSKSKTGALALANEQMEFIRSLSYNAVGVVGGIPAGNIEQEEIIILNKTIYTRRTFIQYIDDLKDGLEEEDENLITADYKLVKVEIKWTIGDTERKFSLISNIVPKGIETFEGGGTLIINSIDAYGMPIAGAQVNIKNNTIFPTIDLTAFTNNFGKIMFPGSPAAADYEIIVTKDGYSTAKTYDADVNNPNPDPGHLTVAEKETTRSTFAIDLLSGMDINTYRKTFTYFVKTNGNDSNDGLAPDFAFATIGKAASVMNPGDKVYVGAGTYNESVVPANSGVSGAMISYIADTGGNATGDSGAVIFDGFVDGGSGDLCYAFDLSSGADYLLIDGFEAMRHRDCGTDNAAFYFIGDSNNNIYRNLTAHDIRRDGFHLEGTNNLLENCLIYNTGDDGLTLRANLSDSIIRNCSFAGDIGIDTGSEGYAIELRGTYSGANLFINNIIDGNISNDKSLYLWEYNDWTQGELFGIGNFNSDPLFVSTSTNNYRLQQIASGQSSTSSAVDSGSDIASAFNLDIQTTRTDGAFDGGQIDIGYHYITTNPLFTAALYPILGNISFDMKGSKTIGLNNGGNPIYKYLQSHQTNSAGELWLNNLEWDNYFISINGVNTGYDIAELCLPHPISITPNTSTTSDLFLAPNTDNSLLVDVIDDNGALLSGASVRLYRVDYNMTHRTSNCGQTFFSGLSKGEISEGSAYSIDISLFGFQNYTLNAVEIKDASKITIMLNSL</sequence>
<dbReference type="PANTHER" id="PTHR40088:SF1">
    <property type="entry name" value="PECTATE LYASE PEL9"/>
    <property type="match status" value="1"/>
</dbReference>